<evidence type="ECO:0000259" key="10">
    <source>
        <dbReference type="Pfam" id="PF02542"/>
    </source>
</evidence>
<comment type="function">
    <text evidence="8">Involved in the biosynthesis of isopentenyl diphosphate (IPP) and dimethylallyl diphosphate (DMAPP), two major building blocks of isoprenoid compounds. Catalyzes the conversion of 4-diphosphocytidyl-2-C-methyl-D-erythritol 2-phosphate (CDP-ME2P) to 2-C-methyl-D-erythritol 2,4-cyclodiphosphate (ME-CPP) with a corresponding release of cytidine 5-monophosphate (CMP).</text>
</comment>
<dbReference type="CDD" id="cd00554">
    <property type="entry name" value="MECDP_synthase"/>
    <property type="match status" value="1"/>
</dbReference>
<evidence type="ECO:0000256" key="6">
    <source>
        <dbReference type="ARBA" id="ARBA00023229"/>
    </source>
</evidence>
<dbReference type="HAMAP" id="MF_00107">
    <property type="entry name" value="IspF"/>
    <property type="match status" value="1"/>
</dbReference>
<feature type="domain" description="2-C-methyl-D-erythritol 2,4-cyclodiphosphate synthase" evidence="10">
    <location>
        <begin position="1"/>
        <end position="154"/>
    </location>
</feature>
<evidence type="ECO:0000313" key="13">
    <source>
        <dbReference type="Proteomes" id="UP000077421"/>
    </source>
</evidence>
<evidence type="ECO:0000256" key="4">
    <source>
        <dbReference type="ARBA" id="ARBA00012579"/>
    </source>
</evidence>
<dbReference type="Pfam" id="PF02542">
    <property type="entry name" value="YgbB"/>
    <property type="match status" value="1"/>
</dbReference>
<feature type="binding site" evidence="8">
    <location>
        <begin position="56"/>
        <end position="58"/>
    </location>
    <ligand>
        <name>4-CDP-2-C-methyl-D-erythritol 2-phosphate</name>
        <dbReference type="ChEBI" id="CHEBI:57919"/>
    </ligand>
</feature>
<dbReference type="UniPathway" id="UPA00056">
    <property type="reaction ID" value="UER00095"/>
</dbReference>
<evidence type="ECO:0000256" key="2">
    <source>
        <dbReference type="ARBA" id="ARBA00004709"/>
    </source>
</evidence>
<dbReference type="NCBIfam" id="TIGR00151">
    <property type="entry name" value="ispF"/>
    <property type="match status" value="1"/>
</dbReference>
<dbReference type="EC" id="4.6.1.12" evidence="4 8"/>
<feature type="binding site" evidence="8">
    <location>
        <begin position="132"/>
        <end position="135"/>
    </location>
    <ligand>
        <name>4-CDP-2-C-methyl-D-erythritol 2-phosphate</name>
        <dbReference type="ChEBI" id="CHEBI:57919"/>
    </ligand>
</feature>
<comment type="caution">
    <text evidence="8">Lacks conserved residue(s) required for the propagation of feature annotation.</text>
</comment>
<dbReference type="PANTHER" id="PTHR43181">
    <property type="entry name" value="2-C-METHYL-D-ERYTHRITOL 2,4-CYCLODIPHOSPHATE SYNTHASE, CHLOROPLASTIC"/>
    <property type="match status" value="1"/>
</dbReference>
<feature type="binding site" evidence="8">
    <location>
        <position position="42"/>
    </location>
    <ligand>
        <name>a divalent metal cation</name>
        <dbReference type="ChEBI" id="CHEBI:60240"/>
    </ligand>
</feature>
<dbReference type="PANTHER" id="PTHR43181:SF1">
    <property type="entry name" value="2-C-METHYL-D-ERYTHRITOL 2,4-CYCLODIPHOSPHATE SYNTHASE, CHLOROPLASTIC"/>
    <property type="match status" value="1"/>
</dbReference>
<keyword evidence="7 8" id="KW-0456">Lyase</keyword>
<reference evidence="12 14" key="2">
    <citation type="submission" date="2017-02" db="EMBL/GenBank/DDBJ databases">
        <title>Draft genome of Acidibacillus ferrooxidans Huett2.</title>
        <authorList>
            <person name="Schopf S."/>
        </authorList>
    </citation>
    <scope>NUCLEOTIDE SEQUENCE [LARGE SCALE GENOMIC DNA]</scope>
    <source>
        <strain evidence="12 14">Huett2</strain>
    </source>
</reference>
<feature type="binding site" evidence="8">
    <location>
        <position position="10"/>
    </location>
    <ligand>
        <name>a divalent metal cation</name>
        <dbReference type="ChEBI" id="CHEBI:60240"/>
    </ligand>
</feature>
<evidence type="ECO:0000256" key="3">
    <source>
        <dbReference type="ARBA" id="ARBA00008480"/>
    </source>
</evidence>
<proteinExistence type="inferred from homology"/>
<name>A0A162SA76_9BACL</name>
<feature type="binding site" evidence="8">
    <location>
        <begin position="34"/>
        <end position="35"/>
    </location>
    <ligand>
        <name>4-CDP-2-C-methyl-D-erythritol 2-phosphate</name>
        <dbReference type="ChEBI" id="CHEBI:57919"/>
    </ligand>
</feature>
<dbReference type="GO" id="GO:0019288">
    <property type="term" value="P:isopentenyl diphosphate biosynthetic process, methylerythritol 4-phosphate pathway"/>
    <property type="evidence" value="ECO:0007669"/>
    <property type="project" value="UniProtKB-UniRule"/>
</dbReference>
<evidence type="ECO:0000256" key="8">
    <source>
        <dbReference type="HAMAP-Rule" id="MF_00107"/>
    </source>
</evidence>
<dbReference type="GO" id="GO:0046872">
    <property type="term" value="F:metal ion binding"/>
    <property type="evidence" value="ECO:0007669"/>
    <property type="project" value="UniProtKB-KW"/>
</dbReference>
<evidence type="ECO:0000256" key="5">
    <source>
        <dbReference type="ARBA" id="ARBA00022723"/>
    </source>
</evidence>
<feature type="binding site" evidence="8">
    <location>
        <begin position="8"/>
        <end position="10"/>
    </location>
    <ligand>
        <name>4-CDP-2-C-methyl-D-erythritol 2-phosphate</name>
        <dbReference type="ChEBI" id="CHEBI:57919"/>
    </ligand>
</feature>
<feature type="binding site" evidence="8">
    <location>
        <begin position="61"/>
        <end position="65"/>
    </location>
    <ligand>
        <name>4-CDP-2-C-methyl-D-erythritol 2-phosphate</name>
        <dbReference type="ChEBI" id="CHEBI:57919"/>
    </ligand>
</feature>
<dbReference type="SUPFAM" id="SSF69765">
    <property type="entry name" value="IpsF-like"/>
    <property type="match status" value="1"/>
</dbReference>
<dbReference type="GO" id="GO:0008685">
    <property type="term" value="F:2-C-methyl-D-erythritol 2,4-cyclodiphosphate synthase activity"/>
    <property type="evidence" value="ECO:0007669"/>
    <property type="project" value="UniProtKB-UniRule"/>
</dbReference>
<protein>
    <recommendedName>
        <fullName evidence="4 8">2-C-methyl-D-erythritol 2,4-cyclodiphosphate synthase</fullName>
        <shortName evidence="8">MECDP-synthase</shortName>
        <shortName evidence="8">MECPP-synthase</shortName>
        <shortName evidence="8">MECPS</shortName>
        <ecNumber evidence="4 8">4.6.1.12</ecNumber>
    </recommendedName>
</protein>
<dbReference type="GO" id="GO:0016114">
    <property type="term" value="P:terpenoid biosynthetic process"/>
    <property type="evidence" value="ECO:0007669"/>
    <property type="project" value="InterPro"/>
</dbReference>
<comment type="subunit">
    <text evidence="8">Homotrimer.</text>
</comment>
<dbReference type="EMBL" id="MWPS01000047">
    <property type="protein sequence ID" value="OPG14907.1"/>
    <property type="molecule type" value="Genomic_DNA"/>
</dbReference>
<keyword evidence="14" id="KW-1185">Reference proteome</keyword>
<evidence type="ECO:0000256" key="7">
    <source>
        <dbReference type="ARBA" id="ARBA00023239"/>
    </source>
</evidence>
<dbReference type="InterPro" id="IPR003526">
    <property type="entry name" value="MECDP_synthase"/>
</dbReference>
<feature type="binding site" evidence="8">
    <location>
        <position position="139"/>
    </location>
    <ligand>
        <name>4-CDP-2-C-methyl-D-erythritol 2-phosphate</name>
        <dbReference type="ChEBI" id="CHEBI:57919"/>
    </ligand>
</feature>
<evidence type="ECO:0000256" key="9">
    <source>
        <dbReference type="RuleBase" id="RU004395"/>
    </source>
</evidence>
<organism evidence="11 13">
    <name type="scientific">Ferroacidibacillus organovorans</name>
    <dbReference type="NCBI Taxonomy" id="1765683"/>
    <lineage>
        <taxon>Bacteria</taxon>
        <taxon>Bacillati</taxon>
        <taxon>Bacillota</taxon>
        <taxon>Bacilli</taxon>
        <taxon>Bacillales</taxon>
        <taxon>Alicyclobacillaceae</taxon>
        <taxon>Ferroacidibacillus</taxon>
    </lineage>
</organism>
<comment type="caution">
    <text evidence="11">The sequence shown here is derived from an EMBL/GenBank/DDBJ whole genome shotgun (WGS) entry which is preliminary data.</text>
</comment>
<evidence type="ECO:0000313" key="14">
    <source>
        <dbReference type="Proteomes" id="UP000190229"/>
    </source>
</evidence>
<dbReference type="FunFam" id="3.30.1330.50:FF:000003">
    <property type="entry name" value="2-C-methyl-D-erythritol 2,4-cyclodiphosphate synthase"/>
    <property type="match status" value="1"/>
</dbReference>
<dbReference type="OrthoDB" id="9804336at2"/>
<dbReference type="STRING" id="1765683.B2M26_14755"/>
<comment type="cofactor">
    <cofactor evidence="8">
        <name>a divalent metal cation</name>
        <dbReference type="ChEBI" id="CHEBI:60240"/>
    </cofactor>
    <text evidence="8">Binds 1 divalent metal cation per subunit.</text>
</comment>
<feature type="site" description="Transition state stabilizer" evidence="8">
    <location>
        <position position="133"/>
    </location>
</feature>
<comment type="pathway">
    <text evidence="2 8">Isoprenoid biosynthesis; isopentenyl diphosphate biosynthesis via DXP pathway; isopentenyl diphosphate from 1-deoxy-D-xylulose 5-phosphate: step 4/6.</text>
</comment>
<feature type="binding site" evidence="8">
    <location>
        <position position="142"/>
    </location>
    <ligand>
        <name>4-CDP-2-C-methyl-D-erythritol 2-phosphate</name>
        <dbReference type="ChEBI" id="CHEBI:57919"/>
    </ligand>
</feature>
<dbReference type="AlphaFoldDB" id="A0A162SA76"/>
<gene>
    <name evidence="8" type="primary">ispF</name>
    <name evidence="11" type="ORF">AYW79_03215</name>
    <name evidence="12" type="ORF">B2M26_14755</name>
</gene>
<evidence type="ECO:0000313" key="12">
    <source>
        <dbReference type="EMBL" id="OPG14907.1"/>
    </source>
</evidence>
<evidence type="ECO:0000313" key="11">
    <source>
        <dbReference type="EMBL" id="OAG94781.1"/>
    </source>
</evidence>
<accession>A0A162SA76</accession>
<comment type="catalytic activity">
    <reaction evidence="1 8 9">
        <text>4-CDP-2-C-methyl-D-erythritol 2-phosphate = 2-C-methyl-D-erythritol 2,4-cyclic diphosphate + CMP</text>
        <dbReference type="Rhea" id="RHEA:23864"/>
        <dbReference type="ChEBI" id="CHEBI:57919"/>
        <dbReference type="ChEBI" id="CHEBI:58483"/>
        <dbReference type="ChEBI" id="CHEBI:60377"/>
        <dbReference type="EC" id="4.6.1.12"/>
    </reaction>
</comment>
<dbReference type="InterPro" id="IPR036571">
    <property type="entry name" value="MECDP_synthase_sf"/>
</dbReference>
<keyword evidence="5 8" id="KW-0479">Metal-binding</keyword>
<dbReference type="RefSeq" id="WP_067561508.1">
    <property type="nucleotide sequence ID" value="NZ_LSUQ01000006.1"/>
</dbReference>
<dbReference type="PROSITE" id="PS01350">
    <property type="entry name" value="ISPF"/>
    <property type="match status" value="1"/>
</dbReference>
<comment type="similarity">
    <text evidence="3 8 9">Belongs to the IspF family.</text>
</comment>
<dbReference type="Proteomes" id="UP000190229">
    <property type="component" value="Unassembled WGS sequence"/>
</dbReference>
<evidence type="ECO:0000256" key="1">
    <source>
        <dbReference type="ARBA" id="ARBA00000200"/>
    </source>
</evidence>
<dbReference type="Proteomes" id="UP000077421">
    <property type="component" value="Unassembled WGS sequence"/>
</dbReference>
<dbReference type="EMBL" id="LSUQ01000006">
    <property type="protein sequence ID" value="OAG94781.1"/>
    <property type="molecule type" value="Genomic_DNA"/>
</dbReference>
<reference evidence="11 13" key="1">
    <citation type="submission" date="2016-02" db="EMBL/GenBank/DDBJ databases">
        <title>Draft genome sequence of Acidibacillus ferrooxidans SLC66.</title>
        <authorList>
            <person name="Oliveira G."/>
            <person name="Nancucheo I."/>
            <person name="Dall'Agnol H."/>
            <person name="Johnson B."/>
            <person name="Oliveira R."/>
            <person name="Nunes G.L."/>
            <person name="Tzotzos G."/>
            <person name="Orellana S.C."/>
            <person name="Salim A.C."/>
            <person name="Araujo F.M."/>
        </authorList>
    </citation>
    <scope>NUCLEOTIDE SEQUENCE [LARGE SCALE GENOMIC DNA]</scope>
    <source>
        <strain evidence="11 13">SLC66</strain>
    </source>
</reference>
<dbReference type="InterPro" id="IPR020555">
    <property type="entry name" value="MECDP_synthase_CS"/>
</dbReference>
<feature type="binding site" evidence="8">
    <location>
        <position position="8"/>
    </location>
    <ligand>
        <name>a divalent metal cation</name>
        <dbReference type="ChEBI" id="CHEBI:60240"/>
    </ligand>
</feature>
<sequence length="161" mass="17411">MRVGLGFDVHRFQEGRPLVLAGVAIPSPIGLLGHSDADVILHALMDALLGALALGDIGDHFPDTDEQYRGISSVQLLSRVMDLITARDYVVSNVDVMVMAEAPKLSPYKKEMIQKMAQTLQVSDDQVSLKATTMEGMGFVGRREGIAAQAMVSLVRCTENV</sequence>
<dbReference type="Gene3D" id="3.30.1330.50">
    <property type="entry name" value="2-C-methyl-D-erythritol 2,4-cyclodiphosphate synthase"/>
    <property type="match status" value="1"/>
</dbReference>
<feature type="site" description="Transition state stabilizer" evidence="8">
    <location>
        <position position="34"/>
    </location>
</feature>
<keyword evidence="6 8" id="KW-0414">Isoprene biosynthesis</keyword>